<evidence type="ECO:0000313" key="2">
    <source>
        <dbReference type="Proteomes" id="UP001210231"/>
    </source>
</evidence>
<dbReference type="GO" id="GO:0016787">
    <property type="term" value="F:hydrolase activity"/>
    <property type="evidence" value="ECO:0007669"/>
    <property type="project" value="UniProtKB-KW"/>
</dbReference>
<protein>
    <submittedName>
        <fullName evidence="1">Alpha/beta hydrolase</fullName>
    </submittedName>
</protein>
<organism evidence="1 2">
    <name type="scientific">Polluticaenibacter yanchengensis</name>
    <dbReference type="NCBI Taxonomy" id="3014562"/>
    <lineage>
        <taxon>Bacteria</taxon>
        <taxon>Pseudomonadati</taxon>
        <taxon>Bacteroidota</taxon>
        <taxon>Chitinophagia</taxon>
        <taxon>Chitinophagales</taxon>
        <taxon>Chitinophagaceae</taxon>
        <taxon>Polluticaenibacter</taxon>
    </lineage>
</organism>
<keyword evidence="1" id="KW-0378">Hydrolase</keyword>
<accession>A0ABT4UIT5</accession>
<sequence>MDKVLYVISGLGADYRVFKNLDLNDWTLIHLKWMKPEKDEKIEDYAQRMAAFITHPDPIILGLSFGGMMAIEISKIITTRHVILVSSVKTFKELPPFIAAAGKLGLHKFAVKPFFKPGAPMLYQVMGVSLPEDKKLLDDIIADADMAFYNWAIDKIVYWKNEVVPGNLTHIHGKNDKLMGSKYIHDFNGVDEGGHLMVLNKPKEVGEIILSTLKALC</sequence>
<proteinExistence type="predicted"/>
<dbReference type="Proteomes" id="UP001210231">
    <property type="component" value="Unassembled WGS sequence"/>
</dbReference>
<dbReference type="Gene3D" id="3.40.50.1820">
    <property type="entry name" value="alpha/beta hydrolase"/>
    <property type="match status" value="1"/>
</dbReference>
<dbReference type="EMBL" id="JAQGEF010000005">
    <property type="protein sequence ID" value="MDA3614262.1"/>
    <property type="molecule type" value="Genomic_DNA"/>
</dbReference>
<keyword evidence="2" id="KW-1185">Reference proteome</keyword>
<dbReference type="SUPFAM" id="SSF53474">
    <property type="entry name" value="alpha/beta-Hydrolases"/>
    <property type="match status" value="1"/>
</dbReference>
<dbReference type="InterPro" id="IPR029058">
    <property type="entry name" value="AB_hydrolase_fold"/>
</dbReference>
<name>A0ABT4UIT5_9BACT</name>
<evidence type="ECO:0000313" key="1">
    <source>
        <dbReference type="EMBL" id="MDA3614262.1"/>
    </source>
</evidence>
<comment type="caution">
    <text evidence="1">The sequence shown here is derived from an EMBL/GenBank/DDBJ whole genome shotgun (WGS) entry which is preliminary data.</text>
</comment>
<reference evidence="1 2" key="1">
    <citation type="submission" date="2022-12" db="EMBL/GenBank/DDBJ databases">
        <title>Chitinophagaceae gen. sp. nov., a new member of the family Chitinophagaceae, isolated from soil in a chemical factory.</title>
        <authorList>
            <person name="Ke Z."/>
        </authorList>
    </citation>
    <scope>NUCLEOTIDE SEQUENCE [LARGE SCALE GENOMIC DNA]</scope>
    <source>
        <strain evidence="1 2">LY-5</strain>
    </source>
</reference>
<dbReference type="RefSeq" id="WP_407030590.1">
    <property type="nucleotide sequence ID" value="NZ_JAQGEF010000005.1"/>
</dbReference>
<gene>
    <name evidence="1" type="ORF">O3P16_05545</name>
</gene>